<dbReference type="EMBL" id="BTSY01000007">
    <property type="protein sequence ID" value="GMT35133.1"/>
    <property type="molecule type" value="Genomic_DNA"/>
</dbReference>
<dbReference type="PANTHER" id="PTHR21437">
    <property type="entry name" value="WIDE AWAKE"/>
    <property type="match status" value="1"/>
</dbReference>
<feature type="non-terminal residue" evidence="3">
    <location>
        <position position="865"/>
    </location>
</feature>
<evidence type="ECO:0000259" key="2">
    <source>
        <dbReference type="PROSITE" id="PS50200"/>
    </source>
</evidence>
<feature type="non-terminal residue" evidence="3">
    <location>
        <position position="1"/>
    </location>
</feature>
<name>A0AAV5WUZ1_9BILA</name>
<dbReference type="GO" id="GO:0061172">
    <property type="term" value="P:regulation of establishment of bipolar cell polarity"/>
    <property type="evidence" value="ECO:0007669"/>
    <property type="project" value="TreeGrafter"/>
</dbReference>
<evidence type="ECO:0000313" key="3">
    <source>
        <dbReference type="EMBL" id="GMT35133.1"/>
    </source>
</evidence>
<dbReference type="Proteomes" id="UP001432322">
    <property type="component" value="Unassembled WGS sequence"/>
</dbReference>
<proteinExistence type="predicted"/>
<comment type="caution">
    <text evidence="3">The sequence shown here is derived from an EMBL/GenBank/DDBJ whole genome shotgun (WGS) entry which is preliminary data.</text>
</comment>
<dbReference type="GO" id="GO:0007165">
    <property type="term" value="P:signal transduction"/>
    <property type="evidence" value="ECO:0007669"/>
    <property type="project" value="InterPro"/>
</dbReference>
<sequence>SSIDIAVARQTSVESFSRSRKDETERHSKREKSNAITMMRALIAIENDDADPLSIALRKGNVEPDGVVNSGAFATTDTAFTLLDIALLLDSLKCAQVLIASGARESRAQSSFEQRKVAVEDAINLIEERKVTIKGAVSSTKIEASSTRSVLITPEIAPNQQHAVVVKYKVEWSSSKSFDDIIGSRVITEIEHPTIEVFDIDAGQYVSFRIAAGTIHDYGDFVACSPAAVEMSSWEEVTGEKDTREQHLDAVQKLTEEVEKYRDSVIWQRVFPKQHPQQQKKKKGLMELFVSSSKFWKNVTNGCYLAALVYCEGKVLCTFDDCLPTFVVDENISTLNKEDIQWLLKLSLSWDQLSLISDANPSAYANNSALSLRTKVIAAASDMMSSLGLKDIGRLAQPIIHENVIFLVTVRYVTSTEQIPQAITTQWMSFEKMLRKKNPCVAMDKVMRETVTIMNFFESSQIPLQKGLYVAYLKMHSSLNSIRLVVPDNLPSVLPYVSVRQNPHVTKDEWEWIKAIDNNNDFRPTPTQRAFHRQLSKAINSLLHDLDVDPDLVPGHRMLASEILRLNKDVAMILILPKPEDVCSAPTGSSHASDVFEQRRGCTSISVTVFEMIHLSTYCPTFISSYCKLSIFLEHFIMISQFEQRKCLLENDTKVRHFETIFAGKSINTVFCSTIPLSRLLAPISFADSVDPGYSSDLSVPDRPDALRAPPLSRFPRPQSLMGSPSHNLADADKFGFGLRRHRSTERIKARAIHSQPLGSMTDRGCAVIIVFAAFESGLENGTRQSMKNSSVRLSISPSTTSSEIVALVVEQLTKATARNKGIRLDDVIIPDFSEYCLVVVIGARERRLRDDFAILKLQSPWNSG</sequence>
<organism evidence="3 4">
    <name type="scientific">Pristionchus fissidentatus</name>
    <dbReference type="NCBI Taxonomy" id="1538716"/>
    <lineage>
        <taxon>Eukaryota</taxon>
        <taxon>Metazoa</taxon>
        <taxon>Ecdysozoa</taxon>
        <taxon>Nematoda</taxon>
        <taxon>Chromadorea</taxon>
        <taxon>Rhabditida</taxon>
        <taxon>Rhabditina</taxon>
        <taxon>Diplogasteromorpha</taxon>
        <taxon>Diplogasteroidea</taxon>
        <taxon>Neodiplogasteridae</taxon>
        <taxon>Pristionchus</taxon>
    </lineage>
</organism>
<protein>
    <recommendedName>
        <fullName evidence="2">Ras-associating domain-containing protein</fullName>
    </recommendedName>
</protein>
<dbReference type="PANTHER" id="PTHR21437:SF1">
    <property type="entry name" value="WIDE AWAKE"/>
    <property type="match status" value="1"/>
</dbReference>
<gene>
    <name evidence="3" type="ORF">PFISCL1PPCAC_26430</name>
</gene>
<dbReference type="InterPro" id="IPR039269">
    <property type="entry name" value="ANKFN1"/>
</dbReference>
<dbReference type="InterPro" id="IPR000159">
    <property type="entry name" value="RA_dom"/>
</dbReference>
<feature type="compositionally biased region" description="Polar residues" evidence="1">
    <location>
        <begin position="1"/>
        <end position="16"/>
    </location>
</feature>
<dbReference type="GO" id="GO:0000132">
    <property type="term" value="P:establishment of mitotic spindle orientation"/>
    <property type="evidence" value="ECO:0007669"/>
    <property type="project" value="TreeGrafter"/>
</dbReference>
<dbReference type="AlphaFoldDB" id="A0AAV5WUZ1"/>
<evidence type="ECO:0000313" key="4">
    <source>
        <dbReference type="Proteomes" id="UP001432322"/>
    </source>
</evidence>
<feature type="region of interest" description="Disordered" evidence="1">
    <location>
        <begin position="1"/>
        <end position="32"/>
    </location>
</feature>
<feature type="domain" description="Ras-associating" evidence="2">
    <location>
        <begin position="788"/>
        <end position="865"/>
    </location>
</feature>
<evidence type="ECO:0000256" key="1">
    <source>
        <dbReference type="SAM" id="MobiDB-lite"/>
    </source>
</evidence>
<accession>A0AAV5WUZ1</accession>
<feature type="compositionally biased region" description="Basic and acidic residues" evidence="1">
    <location>
        <begin position="17"/>
        <end position="32"/>
    </location>
</feature>
<dbReference type="GO" id="GO:0005819">
    <property type="term" value="C:spindle"/>
    <property type="evidence" value="ECO:0007669"/>
    <property type="project" value="TreeGrafter"/>
</dbReference>
<dbReference type="PROSITE" id="PS50200">
    <property type="entry name" value="RA"/>
    <property type="match status" value="1"/>
</dbReference>
<keyword evidence="4" id="KW-1185">Reference proteome</keyword>
<reference evidence="3" key="1">
    <citation type="submission" date="2023-10" db="EMBL/GenBank/DDBJ databases">
        <title>Genome assembly of Pristionchus species.</title>
        <authorList>
            <person name="Yoshida K."/>
            <person name="Sommer R.J."/>
        </authorList>
    </citation>
    <scope>NUCLEOTIDE SEQUENCE</scope>
    <source>
        <strain evidence="3">RS5133</strain>
    </source>
</reference>